<keyword evidence="4" id="KW-1185">Reference proteome</keyword>
<dbReference type="HOGENOM" id="CLU_103734_1_2_7"/>
<keyword evidence="1" id="KW-1133">Transmembrane helix</keyword>
<proteinExistence type="predicted"/>
<keyword evidence="1" id="KW-0812">Transmembrane</keyword>
<dbReference type="EMBL" id="CP002606">
    <property type="protein sequence ID" value="AEA33222.1"/>
    <property type="molecule type" value="Genomic_DNA"/>
</dbReference>
<dbReference type="InterPro" id="IPR026037">
    <property type="entry name" value="PgpA"/>
</dbReference>
<feature type="transmembrane region" description="Helical" evidence="1">
    <location>
        <begin position="48"/>
        <end position="65"/>
    </location>
</feature>
<dbReference type="Pfam" id="PF04608">
    <property type="entry name" value="PgpA"/>
    <property type="match status" value="1"/>
</dbReference>
<organism evidence="3 4">
    <name type="scientific">Hippea maritima (strain ATCC 700847 / DSM 10411 / MH2)</name>
    <dbReference type="NCBI Taxonomy" id="760142"/>
    <lineage>
        <taxon>Bacteria</taxon>
        <taxon>Pseudomonadati</taxon>
        <taxon>Campylobacterota</taxon>
        <taxon>Desulfurellia</taxon>
        <taxon>Desulfurellales</taxon>
        <taxon>Hippeaceae</taxon>
        <taxon>Hippea</taxon>
    </lineage>
</organism>
<dbReference type="CDD" id="cd06971">
    <property type="entry name" value="PgpA"/>
    <property type="match status" value="1"/>
</dbReference>
<name>F2LXN6_HIPMA</name>
<dbReference type="eggNOG" id="COG1267">
    <property type="taxonomic scope" value="Bacteria"/>
</dbReference>
<dbReference type="Proteomes" id="UP000008139">
    <property type="component" value="Chromosome"/>
</dbReference>
<dbReference type="GO" id="GO:0008962">
    <property type="term" value="F:phosphatidylglycerophosphatase activity"/>
    <property type="evidence" value="ECO:0007669"/>
    <property type="project" value="InterPro"/>
</dbReference>
<feature type="transmembrane region" description="Helical" evidence="1">
    <location>
        <begin position="21"/>
        <end position="42"/>
    </location>
</feature>
<dbReference type="GO" id="GO:0006655">
    <property type="term" value="P:phosphatidylglycerol biosynthetic process"/>
    <property type="evidence" value="ECO:0007669"/>
    <property type="project" value="UniProtKB-UniPathway"/>
</dbReference>
<dbReference type="SUPFAM" id="SSF101307">
    <property type="entry name" value="YutG-like"/>
    <property type="match status" value="1"/>
</dbReference>
<dbReference type="FunCoup" id="F2LXN6">
    <property type="interactions" value="103"/>
</dbReference>
<feature type="transmembrane region" description="Helical" evidence="1">
    <location>
        <begin position="130"/>
        <end position="152"/>
    </location>
</feature>
<dbReference type="PIRSF" id="PIRSF006162">
    <property type="entry name" value="PgpA"/>
    <property type="match status" value="1"/>
</dbReference>
<feature type="domain" description="YutG/PgpA" evidence="2">
    <location>
        <begin position="15"/>
        <end position="151"/>
    </location>
</feature>
<dbReference type="InParanoid" id="F2LXN6"/>
<dbReference type="RefSeq" id="WP_013681266.1">
    <property type="nucleotide sequence ID" value="NC_015318.1"/>
</dbReference>
<dbReference type="UniPathway" id="UPA00084">
    <property type="reaction ID" value="UER00504"/>
</dbReference>
<keyword evidence="1" id="KW-0472">Membrane</keyword>
<feature type="transmembrane region" description="Helical" evidence="1">
    <location>
        <begin position="86"/>
        <end position="110"/>
    </location>
</feature>
<dbReference type="STRING" id="760142.Hipma_0245"/>
<evidence type="ECO:0000313" key="4">
    <source>
        <dbReference type="Proteomes" id="UP000008139"/>
    </source>
</evidence>
<dbReference type="AlphaFoldDB" id="F2LXN6"/>
<evidence type="ECO:0000259" key="2">
    <source>
        <dbReference type="Pfam" id="PF04608"/>
    </source>
</evidence>
<evidence type="ECO:0000313" key="3">
    <source>
        <dbReference type="EMBL" id="AEA33222.1"/>
    </source>
</evidence>
<reference evidence="3 4" key="1">
    <citation type="journal article" date="2011" name="Stand. Genomic Sci.">
        <title>Complete genome sequence of the thermophilic sulfur-reducer Hippea maritima type strain (MH(2)).</title>
        <authorList>
            <person name="Huntemann M."/>
            <person name="Lu M."/>
            <person name="Nolan M."/>
            <person name="Lapidus A."/>
            <person name="Lucas S."/>
            <person name="Hammon N."/>
            <person name="Deshpande S."/>
            <person name="Cheng J.F."/>
            <person name="Tapia R."/>
            <person name="Han C."/>
            <person name="Goodwin L."/>
            <person name="Pitluck S."/>
            <person name="Liolios K."/>
            <person name="Pagani I."/>
            <person name="Ivanova N."/>
            <person name="Ovchinikova G."/>
            <person name="Pati A."/>
            <person name="Chen A."/>
            <person name="Palaniappan K."/>
            <person name="Land M."/>
            <person name="Hauser L."/>
            <person name="Jeffries C.D."/>
            <person name="Detter J.C."/>
            <person name="Brambilla E.M."/>
            <person name="Rohde M."/>
            <person name="Spring S."/>
            <person name="Goker M."/>
            <person name="Woyke T."/>
            <person name="Bristow J."/>
            <person name="Eisen J.A."/>
            <person name="Markowitz V."/>
            <person name="Hugenholtz P."/>
            <person name="Kyrpides N.C."/>
            <person name="Klenk H.P."/>
            <person name="Mavromatis K."/>
        </authorList>
    </citation>
    <scope>NUCLEOTIDE SEQUENCE [LARGE SCALE GENOMIC DNA]</scope>
    <source>
        <strain evidence="4">ATCC 700847 / DSM 10411 / MH2</strain>
    </source>
</reference>
<dbReference type="OrthoDB" id="9804091at2"/>
<evidence type="ECO:0000256" key="1">
    <source>
        <dbReference type="SAM" id="Phobius"/>
    </source>
</evidence>
<accession>F2LXN6</accession>
<dbReference type="KEGG" id="hmr:Hipma_0245"/>
<dbReference type="InterPro" id="IPR007686">
    <property type="entry name" value="YutG/PgpA"/>
</dbReference>
<gene>
    <name evidence="3" type="ordered locus">Hipma_0245</name>
</gene>
<protein>
    <submittedName>
        <fullName evidence="3">Phosphatidylglycerophosphatase A</fullName>
    </submittedName>
</protein>
<reference evidence="4" key="2">
    <citation type="submission" date="2011-03" db="EMBL/GenBank/DDBJ databases">
        <title>The complete genome of Hippea maritima DSM 10411.</title>
        <authorList>
            <consortium name="US DOE Joint Genome Institute (JGI-PGF)"/>
            <person name="Lucas S."/>
            <person name="Copeland A."/>
            <person name="Lapidus A."/>
            <person name="Bruce D."/>
            <person name="Goodwin L."/>
            <person name="Pitluck S."/>
            <person name="Peters L."/>
            <person name="Kyrpides N."/>
            <person name="Mavromatis K."/>
            <person name="Pagani I."/>
            <person name="Ivanova N."/>
            <person name="Mikhailova N."/>
            <person name="Lu M."/>
            <person name="Detter J.C."/>
            <person name="Tapia R."/>
            <person name="Han C."/>
            <person name="Land M."/>
            <person name="Hauser L."/>
            <person name="Markowitz V."/>
            <person name="Cheng J.-F."/>
            <person name="Hugenholtz P."/>
            <person name="Woyke T."/>
            <person name="Wu D."/>
            <person name="Spring S."/>
            <person name="Schroeder M."/>
            <person name="Brambilla E."/>
            <person name="Klenk H.-P."/>
            <person name="Eisen J.A."/>
        </authorList>
    </citation>
    <scope>NUCLEOTIDE SEQUENCE [LARGE SCALE GENOMIC DNA]</scope>
    <source>
        <strain evidence="4">ATCC 700847 / DSM 10411 / MH2</strain>
    </source>
</reference>
<dbReference type="InterPro" id="IPR036681">
    <property type="entry name" value="PgpA-like_sf"/>
</dbReference>
<sequence>MKINEDTIQRISEHISTIFGIGYTAYAPGTMGSLFGLLIYMFLKDSGIYFYAFVVVILFIAGVLASDVMENVYGIKDPSFVIIDEVVGMLISLMAVPYHPVVAISGFFLFRLIDISKVPPLNWLEKLGGGFGIMIDDAVGGLMVNIILQVIVR</sequence>
<dbReference type="PANTHER" id="PTHR36305:SF1">
    <property type="entry name" value="PHOSPHATIDYLGLYCEROPHOSPHATASE A"/>
    <property type="match status" value="1"/>
</dbReference>
<dbReference type="PANTHER" id="PTHR36305">
    <property type="entry name" value="PHOSPHATIDYLGLYCEROPHOSPHATASE A"/>
    <property type="match status" value="1"/>
</dbReference>